<dbReference type="EMBL" id="JACBAZ010000001">
    <property type="protein sequence ID" value="NWK54853.1"/>
    <property type="molecule type" value="Genomic_DNA"/>
</dbReference>
<reference evidence="15 16" key="1">
    <citation type="submission" date="2020-07" db="EMBL/GenBank/DDBJ databases">
        <title>Roseicoccus Jingziensis gen. nov., sp. nov., isolated from coastal seawater.</title>
        <authorList>
            <person name="Feng X."/>
        </authorList>
    </citation>
    <scope>NUCLEOTIDE SEQUENCE [LARGE SCALE GENOMIC DNA]</scope>
    <source>
        <strain evidence="15 16">N1E253</strain>
    </source>
</reference>
<keyword evidence="3 10" id="KW-1134">Transmembrane beta strand</keyword>
<dbReference type="InterPro" id="IPR039426">
    <property type="entry name" value="TonB-dep_rcpt-like"/>
</dbReference>
<accession>A0A851GB67</accession>
<keyword evidence="7 10" id="KW-0472">Membrane</keyword>
<dbReference type="InterPro" id="IPR012910">
    <property type="entry name" value="Plug_dom"/>
</dbReference>
<dbReference type="GO" id="GO:0044718">
    <property type="term" value="P:siderophore transmembrane transport"/>
    <property type="evidence" value="ECO:0007669"/>
    <property type="project" value="TreeGrafter"/>
</dbReference>
<evidence type="ECO:0000256" key="12">
    <source>
        <dbReference type="SAM" id="SignalP"/>
    </source>
</evidence>
<dbReference type="Gene3D" id="2.40.170.20">
    <property type="entry name" value="TonB-dependent receptor, beta-barrel domain"/>
    <property type="match status" value="1"/>
</dbReference>
<evidence type="ECO:0000256" key="6">
    <source>
        <dbReference type="ARBA" id="ARBA00023077"/>
    </source>
</evidence>
<feature type="chain" id="PRO_5032850844" evidence="12">
    <location>
        <begin position="32"/>
        <end position="720"/>
    </location>
</feature>
<comment type="caution">
    <text evidence="15">The sequence shown here is derived from an EMBL/GenBank/DDBJ whole genome shotgun (WGS) entry which is preliminary data.</text>
</comment>
<dbReference type="AlphaFoldDB" id="A0A851GB67"/>
<feature type="domain" description="TonB-dependent receptor plug" evidence="14">
    <location>
        <begin position="61"/>
        <end position="168"/>
    </location>
</feature>
<proteinExistence type="inferred from homology"/>
<dbReference type="InterPro" id="IPR000531">
    <property type="entry name" value="Beta-barrel_TonB"/>
</dbReference>
<dbReference type="PANTHER" id="PTHR30069:SF29">
    <property type="entry name" value="HEMOGLOBIN AND HEMOGLOBIN-HAPTOGLOBIN-BINDING PROTEIN 1-RELATED"/>
    <property type="match status" value="1"/>
</dbReference>
<feature type="domain" description="TonB-dependent receptor-like beta-barrel" evidence="13">
    <location>
        <begin position="242"/>
        <end position="693"/>
    </location>
</feature>
<evidence type="ECO:0000256" key="9">
    <source>
        <dbReference type="ARBA" id="ARBA00023237"/>
    </source>
</evidence>
<evidence type="ECO:0000256" key="11">
    <source>
        <dbReference type="RuleBase" id="RU003357"/>
    </source>
</evidence>
<evidence type="ECO:0000256" key="4">
    <source>
        <dbReference type="ARBA" id="ARBA00022692"/>
    </source>
</evidence>
<evidence type="ECO:0000259" key="14">
    <source>
        <dbReference type="Pfam" id="PF07715"/>
    </source>
</evidence>
<dbReference type="PANTHER" id="PTHR30069">
    <property type="entry name" value="TONB-DEPENDENT OUTER MEMBRANE RECEPTOR"/>
    <property type="match status" value="1"/>
</dbReference>
<evidence type="ECO:0000256" key="1">
    <source>
        <dbReference type="ARBA" id="ARBA00004571"/>
    </source>
</evidence>
<evidence type="ECO:0000256" key="5">
    <source>
        <dbReference type="ARBA" id="ARBA00022729"/>
    </source>
</evidence>
<name>A0A851GB67_9BACT</name>
<evidence type="ECO:0000256" key="10">
    <source>
        <dbReference type="PROSITE-ProRule" id="PRU01360"/>
    </source>
</evidence>
<comment type="subcellular location">
    <subcellularLocation>
        <location evidence="1 10">Cell outer membrane</location>
        <topology evidence="1 10">Multi-pass membrane protein</topology>
    </subcellularLocation>
</comment>
<sequence length="720" mass="80178">MHQHDSTRYRKLAAPLIPLLLSQCLTTASHAETEAANTPSLKPDSELPESVITALRYQEDLTNTPYSVESLDAEAITAPQYRTLPDALGSLPGVMNQKTAYGHGSPYIRGFTSFRNLMLIDGIRFNNSVFRDGPNQYWNTIDSYGLEGVELVRGPGSTLYGSDAIGGTVNALTRGTRYLEFDQGESFWGATLDYRYDTAGDSHVLRLEGLVGQGEQWGLRVGYTLKDFNDVRSAGVGTMEKTGYDEWAADLRFDYAFNDCTSMTIVHQQVDQDDVWRSHKTIYGFEWEGTDFGSELERSFDQDRSLSYIRFEGKDTGHWVDAWQLTASLQTLDEERYRNRSNKGKGMDRQGFDVDTYGLALQMESDTRVGRLIYGFDYYQDQVDSFNKKYDDDGNFTGSAVQGPVGDDANYDTFGAYVQDVWEINEQWTLNLGARYSYVAADIGKVDTEDGVISIDENWDTLVFSGRALYQANDCWTLFGGISQGYRAPNLSDLSRLDSARSNEIETPAPGLDPEYFTTFEIGGRYGTETAGINASVFYTDIRDMIVRTPTGQVIDGDNEVTKQNAGDGYVWGFELSADWTFAPQWTLFGQAAWIDGEVDTYPTSDPVKVSEPLDRTMPLTGNVGVRWMHPDGRIWVEGVVNAAAKADELSTRDESDTNRIPPGGTPSYVVPSLRGGWQATDNLLLTLALENLTDEEYRIHGSGVNEPGFHAVAGVTLTW</sequence>
<organism evidence="15 16">
    <name type="scientific">Oceaniferula marina</name>
    <dbReference type="NCBI Taxonomy" id="2748318"/>
    <lineage>
        <taxon>Bacteria</taxon>
        <taxon>Pseudomonadati</taxon>
        <taxon>Verrucomicrobiota</taxon>
        <taxon>Verrucomicrobiia</taxon>
        <taxon>Verrucomicrobiales</taxon>
        <taxon>Verrucomicrobiaceae</taxon>
        <taxon>Oceaniferula</taxon>
    </lineage>
</organism>
<evidence type="ECO:0000313" key="15">
    <source>
        <dbReference type="EMBL" id="NWK54853.1"/>
    </source>
</evidence>
<dbReference type="Proteomes" id="UP000557872">
    <property type="component" value="Unassembled WGS sequence"/>
</dbReference>
<dbReference type="InterPro" id="IPR037066">
    <property type="entry name" value="Plug_dom_sf"/>
</dbReference>
<dbReference type="InterPro" id="IPR036942">
    <property type="entry name" value="Beta-barrel_TonB_sf"/>
</dbReference>
<dbReference type="CDD" id="cd01347">
    <property type="entry name" value="ligand_gated_channel"/>
    <property type="match status" value="1"/>
</dbReference>
<dbReference type="RefSeq" id="WP_178931356.1">
    <property type="nucleotide sequence ID" value="NZ_JACBAZ010000001.1"/>
</dbReference>
<dbReference type="Pfam" id="PF00593">
    <property type="entry name" value="TonB_dep_Rec_b-barrel"/>
    <property type="match status" value="1"/>
</dbReference>
<keyword evidence="2 10" id="KW-0813">Transport</keyword>
<gene>
    <name evidence="15" type="ORF">HW115_04485</name>
</gene>
<keyword evidence="8 15" id="KW-0675">Receptor</keyword>
<dbReference type="PROSITE" id="PS52016">
    <property type="entry name" value="TONB_DEPENDENT_REC_3"/>
    <property type="match status" value="1"/>
</dbReference>
<keyword evidence="6 11" id="KW-0798">TonB box</keyword>
<dbReference type="GO" id="GO:0009279">
    <property type="term" value="C:cell outer membrane"/>
    <property type="evidence" value="ECO:0007669"/>
    <property type="project" value="UniProtKB-SubCell"/>
</dbReference>
<evidence type="ECO:0000256" key="3">
    <source>
        <dbReference type="ARBA" id="ARBA00022452"/>
    </source>
</evidence>
<evidence type="ECO:0000256" key="8">
    <source>
        <dbReference type="ARBA" id="ARBA00023170"/>
    </source>
</evidence>
<keyword evidence="5 12" id="KW-0732">Signal</keyword>
<evidence type="ECO:0000259" key="13">
    <source>
        <dbReference type="Pfam" id="PF00593"/>
    </source>
</evidence>
<keyword evidence="4 10" id="KW-0812">Transmembrane</keyword>
<dbReference type="SUPFAM" id="SSF56935">
    <property type="entry name" value="Porins"/>
    <property type="match status" value="1"/>
</dbReference>
<evidence type="ECO:0000256" key="2">
    <source>
        <dbReference type="ARBA" id="ARBA00022448"/>
    </source>
</evidence>
<dbReference type="GO" id="GO:0015344">
    <property type="term" value="F:siderophore uptake transmembrane transporter activity"/>
    <property type="evidence" value="ECO:0007669"/>
    <property type="project" value="TreeGrafter"/>
</dbReference>
<keyword evidence="16" id="KW-1185">Reference proteome</keyword>
<dbReference type="Pfam" id="PF07715">
    <property type="entry name" value="Plug"/>
    <property type="match status" value="1"/>
</dbReference>
<evidence type="ECO:0000256" key="7">
    <source>
        <dbReference type="ARBA" id="ARBA00023136"/>
    </source>
</evidence>
<comment type="similarity">
    <text evidence="10 11">Belongs to the TonB-dependent receptor family.</text>
</comment>
<dbReference type="Gene3D" id="2.170.130.10">
    <property type="entry name" value="TonB-dependent receptor, plug domain"/>
    <property type="match status" value="1"/>
</dbReference>
<protein>
    <submittedName>
        <fullName evidence="15">TonB-dependent receptor</fullName>
    </submittedName>
</protein>
<keyword evidence="9 10" id="KW-0998">Cell outer membrane</keyword>
<feature type="signal peptide" evidence="12">
    <location>
        <begin position="1"/>
        <end position="31"/>
    </location>
</feature>
<evidence type="ECO:0000313" key="16">
    <source>
        <dbReference type="Proteomes" id="UP000557872"/>
    </source>
</evidence>